<name>A0A2K0TSS6_9HYPO</name>
<organism evidence="1 2">
    <name type="scientific">Trichoderma gamsii</name>
    <dbReference type="NCBI Taxonomy" id="398673"/>
    <lineage>
        <taxon>Eukaryota</taxon>
        <taxon>Fungi</taxon>
        <taxon>Dikarya</taxon>
        <taxon>Ascomycota</taxon>
        <taxon>Pezizomycotina</taxon>
        <taxon>Sordariomycetes</taxon>
        <taxon>Hypocreomycetidae</taxon>
        <taxon>Hypocreales</taxon>
        <taxon>Hypocreaceae</taxon>
        <taxon>Trichoderma</taxon>
    </lineage>
</organism>
<reference evidence="1 2" key="1">
    <citation type="submission" date="2017-02" db="EMBL/GenBank/DDBJ databases">
        <title>Genomes of Trichoderma spp. with biocontrol activity.</title>
        <authorList>
            <person name="Gardiner D."/>
            <person name="Kazan K."/>
            <person name="Vos C."/>
            <person name="Harvey P."/>
        </authorList>
    </citation>
    <scope>NUCLEOTIDE SEQUENCE [LARGE SCALE GENOMIC DNA]</scope>
    <source>
        <strain evidence="1 2">A5MH</strain>
    </source>
</reference>
<evidence type="ECO:0000313" key="2">
    <source>
        <dbReference type="Proteomes" id="UP000236546"/>
    </source>
</evidence>
<sequence>MRRVRYKRKCVGAGTSRAPKRNRADARIPPIVDAVQEINDNEAQGEVVGEKNEPVRAEEARAVCEALIKQTFDKIGMDVDSYRACFNACVEKAIGTGMAYAASWSRWGGYKNFNFKMTCVAVLCKTTGKLHCPTAPTIVVAYTLLRIRKVPIQEDALAYNLMEICKTLDHESAKAAIRCYEDHPDVILMLQDAFEQPNIWPPMARNRKKEQGQIANVAVATRFDSEQPHHGQFLLNSTGSEAPDATPEGIQTYKVQVPRTITREEAEQALQSIIEPLKKLEIPESSLLRHLTLPRLKVLSVHDKTLVLLWMNNTNPELFSEWKKETQQDLEQYRWTETVERTLPETQTSDAAETAFKRMEERAKTGPDSSSLDDLALLKKIFEHQERRGIDPAFYQKTSQWMSRIEHRVGEQAAASAKVLKMIDKLDLVDEQVTQQAATSAKVLKRLGLVLAKLNETPEPMTEDAESCHPGDSLMDTAINDSFWDGE</sequence>
<accession>A0A2K0TSS6</accession>
<evidence type="ECO:0000313" key="1">
    <source>
        <dbReference type="EMBL" id="PNP48588.1"/>
    </source>
</evidence>
<dbReference type="EMBL" id="MTYH01000003">
    <property type="protein sequence ID" value="PNP48588.1"/>
    <property type="molecule type" value="Genomic_DNA"/>
</dbReference>
<gene>
    <name evidence="1" type="ORF">TGAMA5MH_00278</name>
</gene>
<dbReference type="AlphaFoldDB" id="A0A2K0TSS6"/>
<comment type="caution">
    <text evidence="1">The sequence shown here is derived from an EMBL/GenBank/DDBJ whole genome shotgun (WGS) entry which is preliminary data.</text>
</comment>
<protein>
    <submittedName>
        <fullName evidence="1">Uncharacterized protein</fullName>
    </submittedName>
</protein>
<proteinExistence type="predicted"/>
<dbReference type="OrthoDB" id="4899876at2759"/>
<dbReference type="Proteomes" id="UP000236546">
    <property type="component" value="Unassembled WGS sequence"/>
</dbReference>